<evidence type="ECO:0000256" key="6">
    <source>
        <dbReference type="ARBA" id="ARBA00022837"/>
    </source>
</evidence>
<evidence type="ECO:0000256" key="5">
    <source>
        <dbReference type="ARBA" id="ARBA00022801"/>
    </source>
</evidence>
<evidence type="ECO:0000256" key="1">
    <source>
        <dbReference type="ARBA" id="ARBA00001913"/>
    </source>
</evidence>
<accession>A0A366H6T6</accession>
<evidence type="ECO:0000256" key="4">
    <source>
        <dbReference type="ARBA" id="ARBA00022729"/>
    </source>
</evidence>
<dbReference type="GO" id="GO:0005737">
    <property type="term" value="C:cytoplasm"/>
    <property type="evidence" value="ECO:0007669"/>
    <property type="project" value="TreeGrafter"/>
</dbReference>
<dbReference type="InterPro" id="IPR000917">
    <property type="entry name" value="Sulfatase_N"/>
</dbReference>
<keyword evidence="5" id="KW-0378">Hydrolase</keyword>
<feature type="domain" description="Sulfatase N-terminal" evidence="8">
    <location>
        <begin position="2"/>
        <end position="375"/>
    </location>
</feature>
<dbReference type="CDD" id="cd16030">
    <property type="entry name" value="iduronate-2-sulfatase"/>
    <property type="match status" value="1"/>
</dbReference>
<protein>
    <submittedName>
        <fullName evidence="9">Arylsulfatase A-like enzyme</fullName>
    </submittedName>
</protein>
<dbReference type="SUPFAM" id="SSF53649">
    <property type="entry name" value="Alkaline phosphatase-like"/>
    <property type="match status" value="1"/>
</dbReference>
<evidence type="ECO:0000256" key="2">
    <source>
        <dbReference type="ARBA" id="ARBA00008779"/>
    </source>
</evidence>
<feature type="region of interest" description="Disordered" evidence="7">
    <location>
        <begin position="469"/>
        <end position="505"/>
    </location>
</feature>
<gene>
    <name evidence="9" type="ORF">DES53_11396</name>
</gene>
<comment type="cofactor">
    <cofactor evidence="1">
        <name>Ca(2+)</name>
        <dbReference type="ChEBI" id="CHEBI:29108"/>
    </cofactor>
</comment>
<dbReference type="InterPro" id="IPR017850">
    <property type="entry name" value="Alkaline_phosphatase_core_sf"/>
</dbReference>
<dbReference type="Pfam" id="PF00884">
    <property type="entry name" value="Sulfatase"/>
    <property type="match status" value="1"/>
</dbReference>
<dbReference type="OrthoDB" id="9803751at2"/>
<dbReference type="PANTHER" id="PTHR45953:SF1">
    <property type="entry name" value="IDURONATE 2-SULFATASE"/>
    <property type="match status" value="1"/>
</dbReference>
<feature type="region of interest" description="Disordered" evidence="7">
    <location>
        <begin position="110"/>
        <end position="164"/>
    </location>
</feature>
<proteinExistence type="inferred from homology"/>
<dbReference type="EMBL" id="QNRR01000013">
    <property type="protein sequence ID" value="RBP37714.1"/>
    <property type="molecule type" value="Genomic_DNA"/>
</dbReference>
<keyword evidence="4" id="KW-0732">Signal</keyword>
<evidence type="ECO:0000313" key="9">
    <source>
        <dbReference type="EMBL" id="RBP37714.1"/>
    </source>
</evidence>
<evidence type="ECO:0000259" key="8">
    <source>
        <dbReference type="Pfam" id="PF00884"/>
    </source>
</evidence>
<evidence type="ECO:0000256" key="7">
    <source>
        <dbReference type="SAM" id="MobiDB-lite"/>
    </source>
</evidence>
<dbReference type="AlphaFoldDB" id="A0A366H6T6"/>
<name>A0A366H6T6_9BACT</name>
<sequence length="505" mass="55434">MIAIDDQNDWLGCLGGHPQVQTPHLDALAARGTLFTNAHCQAPLCNPSRASLMTGLRPSSTGIYGLAPGIRAVDSLRKHVTLPQELMKHGYYTYACGKVYHDGSMRTGAVTATTPQGKKNAANPSGKAKPSPAAPATRNAPAGNLPPEFTEVGPAPGMPKPPQTIAKLTIEGRHPAMDWGVFPEKDEDQADWQIADAAIAKLESAPKDKPWFIAAGFRLPHVPCFASKKWFDLYPADDKLVMPPVKEDDRADLPPFASYLHWRLPEPRLKTLQLLDEWRPLVRAYLASISFMDSQAGRLLKALEKSGQLENTIVIVWGDHGWHLGEKGITGKNTLWERSTRVPFIWAGPGITAGARCSAAVELLDVFPTLLDLTGLPPRSDLEGHSLARQLKDASTPRESPAITTHNQGNHTIRTRYWRYIKYADGSEELYDEQSDPNEWTNLASDPKHAAQKADLAQWLPKVDVPPVPGSKSRVLTYDPATKQATWEEQPIPAGETLPDDILVK</sequence>
<dbReference type="PANTHER" id="PTHR45953">
    <property type="entry name" value="IDURONATE 2-SULFATASE"/>
    <property type="match status" value="1"/>
</dbReference>
<dbReference type="InterPro" id="IPR035874">
    <property type="entry name" value="IDS"/>
</dbReference>
<evidence type="ECO:0000313" key="10">
    <source>
        <dbReference type="Proteomes" id="UP000253426"/>
    </source>
</evidence>
<keyword evidence="10" id="KW-1185">Reference proteome</keyword>
<reference evidence="9 10" key="1">
    <citation type="submission" date="2018-06" db="EMBL/GenBank/DDBJ databases">
        <title>Genomic Encyclopedia of Type Strains, Phase IV (KMG-IV): sequencing the most valuable type-strain genomes for metagenomic binning, comparative biology and taxonomic classification.</title>
        <authorList>
            <person name="Goeker M."/>
        </authorList>
    </citation>
    <scope>NUCLEOTIDE SEQUENCE [LARGE SCALE GENOMIC DNA]</scope>
    <source>
        <strain evidence="9 10">DSM 25532</strain>
    </source>
</reference>
<keyword evidence="3" id="KW-0479">Metal-binding</keyword>
<feature type="compositionally biased region" description="Low complexity" evidence="7">
    <location>
        <begin position="121"/>
        <end position="136"/>
    </location>
</feature>
<keyword evidence="6" id="KW-0106">Calcium</keyword>
<dbReference type="Gene3D" id="3.40.720.10">
    <property type="entry name" value="Alkaline Phosphatase, subunit A"/>
    <property type="match status" value="1"/>
</dbReference>
<organism evidence="9 10">
    <name type="scientific">Roseimicrobium gellanilyticum</name>
    <dbReference type="NCBI Taxonomy" id="748857"/>
    <lineage>
        <taxon>Bacteria</taxon>
        <taxon>Pseudomonadati</taxon>
        <taxon>Verrucomicrobiota</taxon>
        <taxon>Verrucomicrobiia</taxon>
        <taxon>Verrucomicrobiales</taxon>
        <taxon>Verrucomicrobiaceae</taxon>
        <taxon>Roseimicrobium</taxon>
    </lineage>
</organism>
<dbReference type="Proteomes" id="UP000253426">
    <property type="component" value="Unassembled WGS sequence"/>
</dbReference>
<comment type="similarity">
    <text evidence="2">Belongs to the sulfatase family.</text>
</comment>
<evidence type="ECO:0000256" key="3">
    <source>
        <dbReference type="ARBA" id="ARBA00022723"/>
    </source>
</evidence>
<dbReference type="GO" id="GO:0004423">
    <property type="term" value="F:iduronate-2-sulfatase activity"/>
    <property type="evidence" value="ECO:0007669"/>
    <property type="project" value="InterPro"/>
</dbReference>
<comment type="caution">
    <text evidence="9">The sequence shown here is derived from an EMBL/GenBank/DDBJ whole genome shotgun (WGS) entry which is preliminary data.</text>
</comment>
<dbReference type="GO" id="GO:0046872">
    <property type="term" value="F:metal ion binding"/>
    <property type="evidence" value="ECO:0007669"/>
    <property type="project" value="UniProtKB-KW"/>
</dbReference>